<dbReference type="Proteomes" id="UP000507222">
    <property type="component" value="Unassembled WGS sequence"/>
</dbReference>
<accession>A0A6J5VVJ4</accession>
<evidence type="ECO:0000256" key="1">
    <source>
        <dbReference type="SAM" id="MobiDB-lite"/>
    </source>
</evidence>
<reference evidence="2 3" key="1">
    <citation type="submission" date="2020-05" db="EMBL/GenBank/DDBJ databases">
        <authorList>
            <person name="Campoy J."/>
            <person name="Schneeberger K."/>
            <person name="Spophaly S."/>
        </authorList>
    </citation>
    <scope>NUCLEOTIDE SEQUENCE [LARGE SCALE GENOMIC DNA]</scope>
    <source>
        <strain evidence="2">PruArmRojPasFocal</strain>
    </source>
</reference>
<sequence length="82" mass="8804">MNIISLVSLYVYTNSLIHSHKQLYFSKPLDVAAARPFEGMKKPVTLGGTTVSSLPQARGQVPPGGPNPCTNIPRRGDGHCSK</sequence>
<protein>
    <submittedName>
        <fullName evidence="2">Uncharacterized protein</fullName>
    </submittedName>
</protein>
<feature type="region of interest" description="Disordered" evidence="1">
    <location>
        <begin position="49"/>
        <end position="82"/>
    </location>
</feature>
<organism evidence="2 3">
    <name type="scientific">Prunus armeniaca</name>
    <name type="common">Apricot</name>
    <name type="synonym">Armeniaca vulgaris</name>
    <dbReference type="NCBI Taxonomy" id="36596"/>
    <lineage>
        <taxon>Eukaryota</taxon>
        <taxon>Viridiplantae</taxon>
        <taxon>Streptophyta</taxon>
        <taxon>Embryophyta</taxon>
        <taxon>Tracheophyta</taxon>
        <taxon>Spermatophyta</taxon>
        <taxon>Magnoliopsida</taxon>
        <taxon>eudicotyledons</taxon>
        <taxon>Gunneridae</taxon>
        <taxon>Pentapetalae</taxon>
        <taxon>rosids</taxon>
        <taxon>fabids</taxon>
        <taxon>Rosales</taxon>
        <taxon>Rosaceae</taxon>
        <taxon>Amygdaloideae</taxon>
        <taxon>Amygdaleae</taxon>
        <taxon>Prunus</taxon>
    </lineage>
</organism>
<evidence type="ECO:0000313" key="2">
    <source>
        <dbReference type="EMBL" id="CAB4291564.1"/>
    </source>
</evidence>
<dbReference type="AlphaFoldDB" id="A0A6J5VVJ4"/>
<proteinExistence type="predicted"/>
<gene>
    <name evidence="2" type="ORF">CURHAP_LOCUS51917</name>
</gene>
<evidence type="ECO:0000313" key="3">
    <source>
        <dbReference type="Proteomes" id="UP000507222"/>
    </source>
</evidence>
<name>A0A6J5VVJ4_PRUAR</name>
<dbReference type="EMBL" id="CAEKDK010000008">
    <property type="protein sequence ID" value="CAB4291564.1"/>
    <property type="molecule type" value="Genomic_DNA"/>
</dbReference>